<organism evidence="10 11">
    <name type="scientific">Rehmannia glutinosa</name>
    <name type="common">Chinese foxglove</name>
    <dbReference type="NCBI Taxonomy" id="99300"/>
    <lineage>
        <taxon>Eukaryota</taxon>
        <taxon>Viridiplantae</taxon>
        <taxon>Streptophyta</taxon>
        <taxon>Embryophyta</taxon>
        <taxon>Tracheophyta</taxon>
        <taxon>Spermatophyta</taxon>
        <taxon>Magnoliopsida</taxon>
        <taxon>eudicotyledons</taxon>
        <taxon>Gunneridae</taxon>
        <taxon>Pentapetalae</taxon>
        <taxon>asterids</taxon>
        <taxon>lamiids</taxon>
        <taxon>Lamiales</taxon>
        <taxon>Orobanchaceae</taxon>
        <taxon>Rehmannieae</taxon>
        <taxon>Rehmannia</taxon>
    </lineage>
</organism>
<evidence type="ECO:0000313" key="10">
    <source>
        <dbReference type="EMBL" id="KAK6116254.1"/>
    </source>
</evidence>
<dbReference type="PANTHER" id="PTHR33348">
    <property type="entry name" value="PRECURSOR OF CEP5"/>
    <property type="match status" value="1"/>
</dbReference>
<feature type="region of interest" description="Disordered" evidence="8">
    <location>
        <begin position="31"/>
        <end position="122"/>
    </location>
</feature>
<keyword evidence="3" id="KW-0052">Apoplast</keyword>
<keyword evidence="7" id="KW-0379">Hydroxylation</keyword>
<comment type="subcellular location">
    <subcellularLocation>
        <location evidence="1">Secreted</location>
        <location evidence="1">Extracellular space</location>
        <location evidence="1">Apoplast</location>
    </subcellularLocation>
</comment>
<sequence length="122" mass="13417">MAYIQHIPILFFLLALMACLNIQFSEGRQLKSMHNAQVTGQKKGLPPMTPTQNHEFSSSDVSNKDAYQPTTPGNSPGIGHSFAGQKDNMQPKRVRVLDEGYTDSFRPTTPGHSPGIGHSKHD</sequence>
<keyword evidence="11" id="KW-1185">Reference proteome</keyword>
<proteinExistence type="inferred from homology"/>
<evidence type="ECO:0000256" key="6">
    <source>
        <dbReference type="ARBA" id="ARBA00022729"/>
    </source>
</evidence>
<dbReference type="InterPro" id="IPR033250">
    <property type="entry name" value="CEP"/>
</dbReference>
<reference evidence="10 11" key="1">
    <citation type="journal article" date="2021" name="Comput. Struct. Biotechnol. J.">
        <title>De novo genome assembly of the potent medicinal plant Rehmannia glutinosa using nanopore technology.</title>
        <authorList>
            <person name="Ma L."/>
            <person name="Dong C."/>
            <person name="Song C."/>
            <person name="Wang X."/>
            <person name="Zheng X."/>
            <person name="Niu Y."/>
            <person name="Chen S."/>
            <person name="Feng W."/>
        </authorList>
    </citation>
    <scope>NUCLEOTIDE SEQUENCE [LARGE SCALE GENOMIC DNA]</scope>
    <source>
        <strain evidence="10">DH-2019</strain>
    </source>
</reference>
<evidence type="ECO:0000256" key="2">
    <source>
        <dbReference type="ARBA" id="ARBA00008963"/>
    </source>
</evidence>
<keyword evidence="5" id="KW-0372">Hormone</keyword>
<accession>A0ABR0U178</accession>
<evidence type="ECO:0000256" key="3">
    <source>
        <dbReference type="ARBA" id="ARBA00022523"/>
    </source>
</evidence>
<keyword evidence="6 9" id="KW-0732">Signal</keyword>
<name>A0ABR0U178_REHGL</name>
<comment type="caution">
    <text evidence="10">The sequence shown here is derived from an EMBL/GenBank/DDBJ whole genome shotgun (WGS) entry which is preliminary data.</text>
</comment>
<dbReference type="Proteomes" id="UP001318860">
    <property type="component" value="Unassembled WGS sequence"/>
</dbReference>
<feature type="signal peptide" evidence="9">
    <location>
        <begin position="1"/>
        <end position="27"/>
    </location>
</feature>
<feature type="compositionally biased region" description="Polar residues" evidence="8">
    <location>
        <begin position="50"/>
        <end position="61"/>
    </location>
</feature>
<evidence type="ECO:0000256" key="1">
    <source>
        <dbReference type="ARBA" id="ARBA00004271"/>
    </source>
</evidence>
<evidence type="ECO:0000256" key="8">
    <source>
        <dbReference type="SAM" id="MobiDB-lite"/>
    </source>
</evidence>
<evidence type="ECO:0000256" key="7">
    <source>
        <dbReference type="ARBA" id="ARBA00023278"/>
    </source>
</evidence>
<evidence type="ECO:0000256" key="9">
    <source>
        <dbReference type="SAM" id="SignalP"/>
    </source>
</evidence>
<evidence type="ECO:0000256" key="4">
    <source>
        <dbReference type="ARBA" id="ARBA00022525"/>
    </source>
</evidence>
<evidence type="ECO:0000256" key="5">
    <source>
        <dbReference type="ARBA" id="ARBA00022702"/>
    </source>
</evidence>
<evidence type="ECO:0000313" key="11">
    <source>
        <dbReference type="Proteomes" id="UP001318860"/>
    </source>
</evidence>
<comment type="similarity">
    <text evidence="2">Belongs to the C-terminally encoded plant signaling peptide (CEP) family.</text>
</comment>
<protein>
    <submittedName>
        <fullName evidence="10">Uncharacterized protein</fullName>
    </submittedName>
</protein>
<keyword evidence="4" id="KW-0964">Secreted</keyword>
<feature type="compositionally biased region" description="Polar residues" evidence="8">
    <location>
        <begin position="31"/>
        <end position="40"/>
    </location>
</feature>
<dbReference type="PANTHER" id="PTHR33348:SF44">
    <property type="entry name" value="PRECURSOR OF CEP6"/>
    <property type="match status" value="1"/>
</dbReference>
<dbReference type="EMBL" id="JABTTQ020003501">
    <property type="protein sequence ID" value="KAK6116254.1"/>
    <property type="molecule type" value="Genomic_DNA"/>
</dbReference>
<gene>
    <name evidence="10" type="ORF">DH2020_050050</name>
</gene>
<feature type="chain" id="PRO_5046341138" evidence="9">
    <location>
        <begin position="28"/>
        <end position="122"/>
    </location>
</feature>